<evidence type="ECO:0000313" key="3">
    <source>
        <dbReference type="EMBL" id="PNE31282.1"/>
    </source>
</evidence>
<dbReference type="InterPro" id="IPR025843">
    <property type="entry name" value="Actino_peptide"/>
</dbReference>
<dbReference type="Proteomes" id="UP000235945">
    <property type="component" value="Unassembled WGS sequence"/>
</dbReference>
<sequence length="84" mass="9104">MTETAPWGLTRMEPYPTVIPFTGRAVALDPQTQTTVYQDAEGRRVEMGKHGTGTGKETRTRTSQGDGSGPSNADEDSDQESDQD</sequence>
<dbReference type="EMBL" id="LGUI01000009">
    <property type="protein sequence ID" value="PNE31282.1"/>
    <property type="molecule type" value="Genomic_DNA"/>
</dbReference>
<evidence type="ECO:0000313" key="5">
    <source>
        <dbReference type="Proteomes" id="UP000528608"/>
    </source>
</evidence>
<evidence type="ECO:0000313" key="2">
    <source>
        <dbReference type="EMBL" id="MBB5117076.1"/>
    </source>
</evidence>
<dbReference type="OrthoDB" id="3831512at2"/>
<evidence type="ECO:0000313" key="4">
    <source>
        <dbReference type="Proteomes" id="UP000235945"/>
    </source>
</evidence>
<dbReference type="Proteomes" id="UP000528608">
    <property type="component" value="Unassembled WGS sequence"/>
</dbReference>
<evidence type="ECO:0000256" key="1">
    <source>
        <dbReference type="SAM" id="MobiDB-lite"/>
    </source>
</evidence>
<reference evidence="4" key="1">
    <citation type="submission" date="2015-07" db="EMBL/GenBank/DDBJ databases">
        <authorList>
            <person name="Graham D.E."/>
            <person name="Giannone R.J."/>
            <person name="Gulvik C.A."/>
            <person name="Hettich R.L."/>
            <person name="Klingeman D.M."/>
            <person name="Mahan K.M."/>
            <person name="Parry R.J."/>
            <person name="Spain J.C."/>
        </authorList>
    </citation>
    <scope>NUCLEOTIDE SEQUENCE [LARGE SCALE GENOMIC DNA]</scope>
    <source>
        <strain evidence="4">ATCC 27428</strain>
    </source>
</reference>
<reference evidence="2 5" key="3">
    <citation type="submission" date="2020-08" db="EMBL/GenBank/DDBJ databases">
        <title>Genomic Encyclopedia of Type Strains, Phase III (KMG-III): the genomes of soil and plant-associated and newly described type strains.</title>
        <authorList>
            <person name="Whitman W."/>
        </authorList>
    </citation>
    <scope>NUCLEOTIDE SEQUENCE [LARGE SCALE GENOMIC DNA]</scope>
    <source>
        <strain evidence="2 5">CECT 3259</strain>
    </source>
</reference>
<proteinExistence type="predicted"/>
<dbReference type="EMBL" id="JACHJF010000001">
    <property type="protein sequence ID" value="MBB5117076.1"/>
    <property type="molecule type" value="Genomic_DNA"/>
</dbReference>
<reference evidence="3" key="2">
    <citation type="submission" date="2015-07" db="EMBL/GenBank/DDBJ databases">
        <authorList>
            <person name="Noorani M."/>
        </authorList>
    </citation>
    <scope>NUCLEOTIDE SEQUENCE [LARGE SCALE GENOMIC DNA]</scope>
    <source>
        <strain evidence="3">ATCC 27428</strain>
    </source>
</reference>
<organism evidence="3 4">
    <name type="scientific">Streptomyces eurocidicus</name>
    <name type="common">Streptoverticillium eurocidicus</name>
    <dbReference type="NCBI Taxonomy" id="66423"/>
    <lineage>
        <taxon>Bacteria</taxon>
        <taxon>Bacillati</taxon>
        <taxon>Actinomycetota</taxon>
        <taxon>Actinomycetes</taxon>
        <taxon>Kitasatosporales</taxon>
        <taxon>Streptomycetaceae</taxon>
        <taxon>Streptomyces</taxon>
    </lineage>
</organism>
<feature type="region of interest" description="Disordered" evidence="1">
    <location>
        <begin position="36"/>
        <end position="84"/>
    </location>
</feature>
<dbReference type="InterPro" id="IPR026496">
    <property type="entry name" value="GRASP_targ"/>
</dbReference>
<accession>A0A2N8NR94</accession>
<dbReference type="Pfam" id="PF14408">
    <property type="entry name" value="Actino_peptide"/>
    <property type="match status" value="1"/>
</dbReference>
<comment type="caution">
    <text evidence="3">The sequence shown here is derived from an EMBL/GenBank/DDBJ whole genome shotgun (WGS) entry which is preliminary data.</text>
</comment>
<protein>
    <submittedName>
        <fullName evidence="2">Putative ATP-grasp target RiPP</fullName>
    </submittedName>
</protein>
<dbReference type="RefSeq" id="WP_102920712.1">
    <property type="nucleotide sequence ID" value="NZ_JACHJF010000001.1"/>
</dbReference>
<dbReference type="NCBIfam" id="TIGR04186">
    <property type="entry name" value="GRASP_targ"/>
    <property type="match status" value="1"/>
</dbReference>
<keyword evidence="4" id="KW-1185">Reference proteome</keyword>
<name>A0A2N8NR94_STREU</name>
<feature type="compositionally biased region" description="Basic and acidic residues" evidence="1">
    <location>
        <begin position="40"/>
        <end position="49"/>
    </location>
</feature>
<feature type="compositionally biased region" description="Acidic residues" evidence="1">
    <location>
        <begin position="73"/>
        <end position="84"/>
    </location>
</feature>
<gene>
    <name evidence="3" type="ORF">AF335_24905</name>
    <name evidence="2" type="ORF">FHS36_000474</name>
</gene>
<dbReference type="AlphaFoldDB" id="A0A2N8NR94"/>